<sequence>MTGNQKMDYRILKLRRGVEKLESWVSSLEQEVGRSSFLPAEDSLPQVLAMTQAKNSNPSPAMEQQPPNMERRRNMDSPSRHKEFPAVKKNRHNIGLPTLPTNVTVADTTRKRPATAMGVYDESFPYLLRGESRTIVDYRKKRSTPETTVTESVPCSLKRLKIQNDMTSPATPVQTSDTQAMTPAVPHEANSPLPSAGTPARWTIITPKVTIIGLMLRIVSTKIYQHISDRHFSGWRLNSSCTTTRTVSPPTCSSLAVLLQEELHTPGNIWIGHAQRLSPSERLYLSTIIDLLQLLCEQSTQGTKE</sequence>
<dbReference type="EMBL" id="JARAKH010000039">
    <property type="protein sequence ID" value="KAK8382687.1"/>
    <property type="molecule type" value="Genomic_DNA"/>
</dbReference>
<organism evidence="2 3">
    <name type="scientific">Scylla paramamosain</name>
    <name type="common">Mud crab</name>
    <dbReference type="NCBI Taxonomy" id="85552"/>
    <lineage>
        <taxon>Eukaryota</taxon>
        <taxon>Metazoa</taxon>
        <taxon>Ecdysozoa</taxon>
        <taxon>Arthropoda</taxon>
        <taxon>Crustacea</taxon>
        <taxon>Multicrustacea</taxon>
        <taxon>Malacostraca</taxon>
        <taxon>Eumalacostraca</taxon>
        <taxon>Eucarida</taxon>
        <taxon>Decapoda</taxon>
        <taxon>Pleocyemata</taxon>
        <taxon>Brachyura</taxon>
        <taxon>Eubrachyura</taxon>
        <taxon>Portunoidea</taxon>
        <taxon>Portunidae</taxon>
        <taxon>Portuninae</taxon>
        <taxon>Scylla</taxon>
    </lineage>
</organism>
<gene>
    <name evidence="2" type="ORF">O3P69_015484</name>
</gene>
<keyword evidence="3" id="KW-1185">Reference proteome</keyword>
<evidence type="ECO:0000313" key="3">
    <source>
        <dbReference type="Proteomes" id="UP001487740"/>
    </source>
</evidence>
<accession>A0AAW0T8K9</accession>
<evidence type="ECO:0000256" key="1">
    <source>
        <dbReference type="SAM" id="MobiDB-lite"/>
    </source>
</evidence>
<name>A0AAW0T8K9_SCYPA</name>
<protein>
    <submittedName>
        <fullName evidence="2">Uncharacterized protein</fullName>
    </submittedName>
</protein>
<feature type="region of interest" description="Disordered" evidence="1">
    <location>
        <begin position="52"/>
        <end position="84"/>
    </location>
</feature>
<dbReference type="Proteomes" id="UP001487740">
    <property type="component" value="Unassembled WGS sequence"/>
</dbReference>
<proteinExistence type="predicted"/>
<reference evidence="2 3" key="1">
    <citation type="submission" date="2023-03" db="EMBL/GenBank/DDBJ databases">
        <title>High-quality genome of Scylla paramamosain provides insights in environmental adaptation.</title>
        <authorList>
            <person name="Zhang L."/>
        </authorList>
    </citation>
    <scope>NUCLEOTIDE SEQUENCE [LARGE SCALE GENOMIC DNA]</scope>
    <source>
        <strain evidence="2">LZ_2023a</strain>
        <tissue evidence="2">Muscle</tissue>
    </source>
</reference>
<comment type="caution">
    <text evidence="2">The sequence shown here is derived from an EMBL/GenBank/DDBJ whole genome shotgun (WGS) entry which is preliminary data.</text>
</comment>
<dbReference type="AlphaFoldDB" id="A0AAW0T8K9"/>
<evidence type="ECO:0000313" key="2">
    <source>
        <dbReference type="EMBL" id="KAK8382687.1"/>
    </source>
</evidence>
<feature type="compositionally biased region" description="Basic and acidic residues" evidence="1">
    <location>
        <begin position="69"/>
        <end position="84"/>
    </location>
</feature>